<dbReference type="OMA" id="MWDHMIT"/>
<evidence type="ECO:0000259" key="2">
    <source>
        <dbReference type="Pfam" id="PF20151"/>
    </source>
</evidence>
<organism evidence="3 4">
    <name type="scientific">Gloeophyllum trabeum (strain ATCC 11539 / FP-39264 / Madison 617)</name>
    <name type="common">Brown rot fungus</name>
    <dbReference type="NCBI Taxonomy" id="670483"/>
    <lineage>
        <taxon>Eukaryota</taxon>
        <taxon>Fungi</taxon>
        <taxon>Dikarya</taxon>
        <taxon>Basidiomycota</taxon>
        <taxon>Agaricomycotina</taxon>
        <taxon>Agaricomycetes</taxon>
        <taxon>Gloeophyllales</taxon>
        <taxon>Gloeophyllaceae</taxon>
        <taxon>Gloeophyllum</taxon>
    </lineage>
</organism>
<sequence>MLQATDSDFTGMLGMLEPSSLLALNASRAGNWTGFLPHHVWNCWWYMGVNDLIPLHRNFTMEYIHVADHECWIPSTAVKVLVRLLIMQRSYMAVAIVALLHDHAVTFIDEVNRMWTRRQNIITVLFFLNRYIPALLYIIIGISLASPSMSYSFCGQALPRITPVLIVFSEAIIGILLMLKVRALWRGSINAAIAWIIAITYVVELTIGIMVSVKLVGGGPIKPGVGCFLIFNPTTDMKMRLVSLWFINILFHVMIFACTLKRTIIARYEGAPAPLGTLLLRDGAAYFLILVTAKVTNLILLVFHPEYNSVNWAFNHVFDVMLTSRLLLNLRRALSVGAYNPVNPVIATSVTLQAKEKLAKRDPEAVLLFRDEDEEREERPGTIEMLKHILQEDGYNWKILDVFRPHRKSCPSVPRQRRWSKRRYSI</sequence>
<accession>S7Q5B2</accession>
<gene>
    <name evidence="3" type="ORF">GLOTRDRAFT_130039</name>
</gene>
<dbReference type="Proteomes" id="UP000030669">
    <property type="component" value="Unassembled WGS sequence"/>
</dbReference>
<keyword evidence="1" id="KW-1133">Transmembrane helix</keyword>
<dbReference type="STRING" id="670483.S7Q5B2"/>
<dbReference type="RefSeq" id="XP_007866952.1">
    <property type="nucleotide sequence ID" value="XM_007868761.1"/>
</dbReference>
<evidence type="ECO:0000313" key="3">
    <source>
        <dbReference type="EMBL" id="EPQ54688.1"/>
    </source>
</evidence>
<feature type="domain" description="DUF6533" evidence="2">
    <location>
        <begin position="92"/>
        <end position="133"/>
    </location>
</feature>
<feature type="transmembrane region" description="Helical" evidence="1">
    <location>
        <begin position="191"/>
        <end position="213"/>
    </location>
</feature>
<reference evidence="3 4" key="1">
    <citation type="journal article" date="2012" name="Science">
        <title>The Paleozoic origin of enzymatic lignin decomposition reconstructed from 31 fungal genomes.</title>
        <authorList>
            <person name="Floudas D."/>
            <person name="Binder M."/>
            <person name="Riley R."/>
            <person name="Barry K."/>
            <person name="Blanchette R.A."/>
            <person name="Henrissat B."/>
            <person name="Martinez A.T."/>
            <person name="Otillar R."/>
            <person name="Spatafora J.W."/>
            <person name="Yadav J.S."/>
            <person name="Aerts A."/>
            <person name="Benoit I."/>
            <person name="Boyd A."/>
            <person name="Carlson A."/>
            <person name="Copeland A."/>
            <person name="Coutinho P.M."/>
            <person name="de Vries R.P."/>
            <person name="Ferreira P."/>
            <person name="Findley K."/>
            <person name="Foster B."/>
            <person name="Gaskell J."/>
            <person name="Glotzer D."/>
            <person name="Gorecki P."/>
            <person name="Heitman J."/>
            <person name="Hesse C."/>
            <person name="Hori C."/>
            <person name="Igarashi K."/>
            <person name="Jurgens J.A."/>
            <person name="Kallen N."/>
            <person name="Kersten P."/>
            <person name="Kohler A."/>
            <person name="Kuees U."/>
            <person name="Kumar T.K.A."/>
            <person name="Kuo A."/>
            <person name="LaButti K."/>
            <person name="Larrondo L.F."/>
            <person name="Lindquist E."/>
            <person name="Ling A."/>
            <person name="Lombard V."/>
            <person name="Lucas S."/>
            <person name="Lundell T."/>
            <person name="Martin R."/>
            <person name="McLaughlin D.J."/>
            <person name="Morgenstern I."/>
            <person name="Morin E."/>
            <person name="Murat C."/>
            <person name="Nagy L.G."/>
            <person name="Nolan M."/>
            <person name="Ohm R.A."/>
            <person name="Patyshakuliyeva A."/>
            <person name="Rokas A."/>
            <person name="Ruiz-Duenas F.J."/>
            <person name="Sabat G."/>
            <person name="Salamov A."/>
            <person name="Samejima M."/>
            <person name="Schmutz J."/>
            <person name="Slot J.C."/>
            <person name="St John F."/>
            <person name="Stenlid J."/>
            <person name="Sun H."/>
            <person name="Sun S."/>
            <person name="Syed K."/>
            <person name="Tsang A."/>
            <person name="Wiebenga A."/>
            <person name="Young D."/>
            <person name="Pisabarro A."/>
            <person name="Eastwood D.C."/>
            <person name="Martin F."/>
            <person name="Cullen D."/>
            <person name="Grigoriev I.V."/>
            <person name="Hibbett D.S."/>
        </authorList>
    </citation>
    <scope>NUCLEOTIDE SEQUENCE [LARGE SCALE GENOMIC DNA]</scope>
    <source>
        <strain evidence="3 4">ATCC 11539</strain>
    </source>
</reference>
<protein>
    <recommendedName>
        <fullName evidence="2">DUF6533 domain-containing protein</fullName>
    </recommendedName>
</protein>
<feature type="transmembrane region" description="Helical" evidence="1">
    <location>
        <begin position="242"/>
        <end position="260"/>
    </location>
</feature>
<keyword evidence="1" id="KW-0472">Membrane</keyword>
<feature type="transmembrane region" description="Helical" evidence="1">
    <location>
        <begin position="121"/>
        <end position="145"/>
    </location>
</feature>
<name>S7Q5B2_GLOTA</name>
<dbReference type="GeneID" id="19302043"/>
<evidence type="ECO:0000313" key="4">
    <source>
        <dbReference type="Proteomes" id="UP000030669"/>
    </source>
</evidence>
<feature type="transmembrane region" description="Helical" evidence="1">
    <location>
        <begin position="157"/>
        <end position="179"/>
    </location>
</feature>
<dbReference type="AlphaFoldDB" id="S7Q5B2"/>
<keyword evidence="4" id="KW-1185">Reference proteome</keyword>
<dbReference type="HOGENOM" id="CLU_644131_0_0_1"/>
<dbReference type="eggNOG" id="ENOG502SKN8">
    <property type="taxonomic scope" value="Eukaryota"/>
</dbReference>
<dbReference type="InterPro" id="IPR045340">
    <property type="entry name" value="DUF6533"/>
</dbReference>
<dbReference type="Pfam" id="PF20151">
    <property type="entry name" value="DUF6533"/>
    <property type="match status" value="1"/>
</dbReference>
<dbReference type="OrthoDB" id="2801605at2759"/>
<dbReference type="EMBL" id="KB469303">
    <property type="protein sequence ID" value="EPQ54688.1"/>
    <property type="molecule type" value="Genomic_DNA"/>
</dbReference>
<evidence type="ECO:0000256" key="1">
    <source>
        <dbReference type="SAM" id="Phobius"/>
    </source>
</evidence>
<keyword evidence="1" id="KW-0812">Transmembrane</keyword>
<proteinExistence type="predicted"/>
<dbReference type="KEGG" id="gtr:GLOTRDRAFT_130039"/>